<reference evidence="3" key="1">
    <citation type="submission" date="2014-11" db="EMBL/GenBank/DDBJ databases">
        <title>Draft genome sequence of Hydrogenophaga intermedia S1.</title>
        <authorList>
            <person name="Gan H.M."/>
            <person name="Chew T.H."/>
            <person name="Stolz A."/>
        </authorList>
    </citation>
    <scope>NUCLEOTIDE SEQUENCE [LARGE SCALE GENOMIC DNA]</scope>
    <source>
        <strain evidence="3">S1</strain>
    </source>
</reference>
<dbReference type="AlphaFoldDB" id="A0A1L1PAG7"/>
<dbReference type="RefSeq" id="WP_051755892.1">
    <property type="nucleotide sequence ID" value="NZ_CCAE010000001.1"/>
</dbReference>
<sequence length="151" mass="16326">MFATQSNIVGNPADGLTAVLICTRKPFKPFIVQPRRDFTLTAQFDPTNPTVFNKNKFEFGSDGRVGVGFGPWMLAVGIFGELTPAKYAEARAKMHGFTSDVGRKLGVTGDVLMVGTASEAAALEILSADRTTGGKTNIWRGTAQMMLYPYL</sequence>
<dbReference type="InterPro" id="IPR018774">
    <property type="entry name" value="Phage_Mu_GpT"/>
</dbReference>
<evidence type="ECO:0000313" key="3">
    <source>
        <dbReference type="Proteomes" id="UP000028878"/>
    </source>
</evidence>
<accession>A0A1L1PAG7</accession>
<protein>
    <submittedName>
        <fullName evidence="2">Mu-like prophage major head subunit gpT</fullName>
    </submittedName>
</protein>
<organism evidence="2 3">
    <name type="scientific">Hydrogenophaga intermedia</name>
    <dbReference type="NCBI Taxonomy" id="65786"/>
    <lineage>
        <taxon>Bacteria</taxon>
        <taxon>Pseudomonadati</taxon>
        <taxon>Pseudomonadota</taxon>
        <taxon>Betaproteobacteria</taxon>
        <taxon>Burkholderiales</taxon>
        <taxon>Comamonadaceae</taxon>
        <taxon>Hydrogenophaga</taxon>
    </lineage>
</organism>
<proteinExistence type="predicted"/>
<feature type="domain" description="Bacteriophage Mu GpT" evidence="1">
    <location>
        <begin position="4"/>
        <end position="151"/>
    </location>
</feature>
<evidence type="ECO:0000313" key="2">
    <source>
        <dbReference type="EMBL" id="CDN85774.1"/>
    </source>
</evidence>
<dbReference type="Proteomes" id="UP000028878">
    <property type="component" value="Unassembled WGS sequence"/>
</dbReference>
<name>A0A1L1PAG7_HYDIT</name>
<dbReference type="EMBL" id="CCAE010000001">
    <property type="protein sequence ID" value="CDN85774.1"/>
    <property type="molecule type" value="Genomic_DNA"/>
</dbReference>
<gene>
    <name evidence="2" type="ORF">BN948_00167</name>
</gene>
<keyword evidence="3" id="KW-1185">Reference proteome</keyword>
<dbReference type="Pfam" id="PF10124">
    <property type="entry name" value="Mu-like_gpT"/>
    <property type="match status" value="1"/>
</dbReference>
<evidence type="ECO:0000259" key="1">
    <source>
        <dbReference type="Pfam" id="PF10124"/>
    </source>
</evidence>